<evidence type="ECO:0008006" key="5">
    <source>
        <dbReference type="Google" id="ProtNLM"/>
    </source>
</evidence>
<dbReference type="Gene3D" id="2.40.128.20">
    <property type="match status" value="1"/>
</dbReference>
<dbReference type="RefSeq" id="XP_002947787.1">
    <property type="nucleotide sequence ID" value="XM_002947741.1"/>
</dbReference>
<gene>
    <name evidence="3" type="ORF">VOLCADRAFT_103569</name>
</gene>
<dbReference type="EMBL" id="GL378328">
    <property type="protein sequence ID" value="EFJ51320.1"/>
    <property type="molecule type" value="Genomic_DNA"/>
</dbReference>
<feature type="region of interest" description="Disordered" evidence="1">
    <location>
        <begin position="213"/>
        <end position="238"/>
    </location>
</feature>
<accession>D8TMV3</accession>
<feature type="chain" id="PRO_5003123716" description="Lipocalin/cytosolic fatty-acid binding domain-containing protein" evidence="2">
    <location>
        <begin position="23"/>
        <end position="291"/>
    </location>
</feature>
<evidence type="ECO:0000256" key="2">
    <source>
        <dbReference type="SAM" id="SignalP"/>
    </source>
</evidence>
<evidence type="ECO:0000313" key="3">
    <source>
        <dbReference type="EMBL" id="EFJ51320.1"/>
    </source>
</evidence>
<sequence length="291" mass="30107">MEGLLIPVVAAFISITATLVHGTPPSAGSFPTSGSPSGPCPPPNFGNLTSLNLAAYISAPWYVQKMIPLDYQPVDEAYCVRAEYTLLDPRNVSGGLIVYNSANKGGVNGPSVGTSKNGSLGGSRLIAVPTTFKAKGRDGKLLVGPELLQQLLPGDAWRAAFGPYWIVAVGYSQNISLRYEWAIISGGPPTFTSPSGDGCSSVPYSTTPAAVPRAATAGGWPSTRGGDGASGGGGGGNPFGQLASVDKGGLWFFTRKTEDPGSLARMEVRAKALGLDTSRMIPVQQRGCLYP</sequence>
<protein>
    <recommendedName>
        <fullName evidence="5">Lipocalin/cytosolic fatty-acid binding domain-containing protein</fullName>
    </recommendedName>
</protein>
<dbReference type="OrthoDB" id="565904at2759"/>
<dbReference type="Proteomes" id="UP000001058">
    <property type="component" value="Unassembled WGS sequence"/>
</dbReference>
<dbReference type="eggNOG" id="ENOG502S9PN">
    <property type="taxonomic scope" value="Eukaryota"/>
</dbReference>
<dbReference type="InParanoid" id="D8TMV3"/>
<dbReference type="STRING" id="3068.D8TMV3"/>
<keyword evidence="2" id="KW-0732">Signal</keyword>
<evidence type="ECO:0000313" key="4">
    <source>
        <dbReference type="Proteomes" id="UP000001058"/>
    </source>
</evidence>
<proteinExistence type="predicted"/>
<reference evidence="3 4" key="1">
    <citation type="journal article" date="2010" name="Science">
        <title>Genomic analysis of organismal complexity in the multicellular green alga Volvox carteri.</title>
        <authorList>
            <person name="Prochnik S.E."/>
            <person name="Umen J."/>
            <person name="Nedelcu A.M."/>
            <person name="Hallmann A."/>
            <person name="Miller S.M."/>
            <person name="Nishii I."/>
            <person name="Ferris P."/>
            <person name="Kuo A."/>
            <person name="Mitros T."/>
            <person name="Fritz-Laylin L.K."/>
            <person name="Hellsten U."/>
            <person name="Chapman J."/>
            <person name="Simakov O."/>
            <person name="Rensing S.A."/>
            <person name="Terry A."/>
            <person name="Pangilinan J."/>
            <person name="Kapitonov V."/>
            <person name="Jurka J."/>
            <person name="Salamov A."/>
            <person name="Shapiro H."/>
            <person name="Schmutz J."/>
            <person name="Grimwood J."/>
            <person name="Lindquist E."/>
            <person name="Lucas S."/>
            <person name="Grigoriev I.V."/>
            <person name="Schmitt R."/>
            <person name="Kirk D."/>
            <person name="Rokhsar D.S."/>
        </authorList>
    </citation>
    <scope>NUCLEOTIDE SEQUENCE [LARGE SCALE GENOMIC DNA]</scope>
    <source>
        <strain evidence="4">f. Nagariensis / Eve</strain>
    </source>
</reference>
<feature type="signal peptide" evidence="2">
    <location>
        <begin position="1"/>
        <end position="22"/>
    </location>
</feature>
<dbReference type="SUPFAM" id="SSF50814">
    <property type="entry name" value="Lipocalins"/>
    <property type="match status" value="1"/>
</dbReference>
<dbReference type="InterPro" id="IPR012674">
    <property type="entry name" value="Calycin"/>
</dbReference>
<dbReference type="KEGG" id="vcn:VOLCADRAFT_103569"/>
<evidence type="ECO:0000256" key="1">
    <source>
        <dbReference type="SAM" id="MobiDB-lite"/>
    </source>
</evidence>
<organism evidence="4">
    <name type="scientific">Volvox carteri f. nagariensis</name>
    <dbReference type="NCBI Taxonomy" id="3068"/>
    <lineage>
        <taxon>Eukaryota</taxon>
        <taxon>Viridiplantae</taxon>
        <taxon>Chlorophyta</taxon>
        <taxon>core chlorophytes</taxon>
        <taxon>Chlorophyceae</taxon>
        <taxon>CS clade</taxon>
        <taxon>Chlamydomonadales</taxon>
        <taxon>Volvocaceae</taxon>
        <taxon>Volvox</taxon>
    </lineage>
</organism>
<dbReference type="GeneID" id="9620749"/>
<keyword evidence="4" id="KW-1185">Reference proteome</keyword>
<dbReference type="AlphaFoldDB" id="D8TMV3"/>
<name>D8TMV3_VOLCA</name>
<feature type="compositionally biased region" description="Gly residues" evidence="1">
    <location>
        <begin position="225"/>
        <end position="238"/>
    </location>
</feature>